<reference evidence="1 2" key="1">
    <citation type="journal article" date="2019" name="Sci. Rep.">
        <title>Orb-weaving spider Araneus ventricosus genome elucidates the spidroin gene catalogue.</title>
        <authorList>
            <person name="Kono N."/>
            <person name="Nakamura H."/>
            <person name="Ohtoshi R."/>
            <person name="Moran D.A.P."/>
            <person name="Shinohara A."/>
            <person name="Yoshida Y."/>
            <person name="Fujiwara M."/>
            <person name="Mori M."/>
            <person name="Tomita M."/>
            <person name="Arakawa K."/>
        </authorList>
    </citation>
    <scope>NUCLEOTIDE SEQUENCE [LARGE SCALE GENOMIC DNA]</scope>
</reference>
<proteinExistence type="predicted"/>
<dbReference type="OrthoDB" id="2419425at2759"/>
<name>A0A4Y2V3W9_ARAVE</name>
<dbReference type="EMBL" id="BGPR01042624">
    <property type="protein sequence ID" value="GBO19094.1"/>
    <property type="molecule type" value="Genomic_DNA"/>
</dbReference>
<organism evidence="1 2">
    <name type="scientific">Araneus ventricosus</name>
    <name type="common">Orbweaver spider</name>
    <name type="synonym">Epeira ventricosa</name>
    <dbReference type="NCBI Taxonomy" id="182803"/>
    <lineage>
        <taxon>Eukaryota</taxon>
        <taxon>Metazoa</taxon>
        <taxon>Ecdysozoa</taxon>
        <taxon>Arthropoda</taxon>
        <taxon>Chelicerata</taxon>
        <taxon>Arachnida</taxon>
        <taxon>Araneae</taxon>
        <taxon>Araneomorphae</taxon>
        <taxon>Entelegynae</taxon>
        <taxon>Araneoidea</taxon>
        <taxon>Araneidae</taxon>
        <taxon>Araneus</taxon>
    </lineage>
</organism>
<evidence type="ECO:0000313" key="2">
    <source>
        <dbReference type="Proteomes" id="UP000499080"/>
    </source>
</evidence>
<keyword evidence="2" id="KW-1185">Reference proteome</keyword>
<sequence length="200" mass="22822">MVTTEESETCTSYFRSECMRTLLLENVNDDIQNVLSKVKSSVDEFEARGSGWIIDCIEHLELKVATYTLVAGSSYIPTPDKIKSIYSIINIQNNDNKCFMWSVLAALHPAKTHLSRVSKYAEIASELKFEPDMAFSFTLNKVPKFETLNEISINVFGYEKTLFPLYISEKTTHVSLLFLSNTETNHFCYIKNMSRLLSSL</sequence>
<accession>A0A4Y2V3W9</accession>
<dbReference type="AlphaFoldDB" id="A0A4Y2V3W9"/>
<dbReference type="PANTHER" id="PTHR31511:SF12">
    <property type="entry name" value="RHO TERMINATION FACTOR N-TERMINAL DOMAIN-CONTAINING PROTEIN"/>
    <property type="match status" value="1"/>
</dbReference>
<gene>
    <name evidence="1" type="ORF">AVEN_212434_1</name>
</gene>
<comment type="caution">
    <text evidence="1">The sequence shown here is derived from an EMBL/GenBank/DDBJ whole genome shotgun (WGS) entry which is preliminary data.</text>
</comment>
<dbReference type="PANTHER" id="PTHR31511">
    <property type="entry name" value="PROTEIN CBG23764"/>
    <property type="match status" value="1"/>
</dbReference>
<protein>
    <submittedName>
        <fullName evidence="1">Uncharacterized protein</fullName>
    </submittedName>
</protein>
<evidence type="ECO:0000313" key="1">
    <source>
        <dbReference type="EMBL" id="GBO19094.1"/>
    </source>
</evidence>
<dbReference type="Proteomes" id="UP000499080">
    <property type="component" value="Unassembled WGS sequence"/>
</dbReference>